<dbReference type="PANTHER" id="PTHR32046">
    <property type="entry name" value="G DOMAIN-CONTAINING PROTEIN"/>
    <property type="match status" value="1"/>
</dbReference>
<feature type="domain" description="DUF8206" evidence="1">
    <location>
        <begin position="214"/>
        <end position="271"/>
    </location>
</feature>
<evidence type="ECO:0000313" key="2">
    <source>
        <dbReference type="EMBL" id="CAD7646802.1"/>
    </source>
</evidence>
<dbReference type="Pfam" id="PF26633">
    <property type="entry name" value="DUF8206"/>
    <property type="match status" value="1"/>
</dbReference>
<dbReference type="InterPro" id="IPR027417">
    <property type="entry name" value="P-loop_NTPase"/>
</dbReference>
<dbReference type="EMBL" id="OC917342">
    <property type="protein sequence ID" value="CAD7646802.1"/>
    <property type="molecule type" value="Genomic_DNA"/>
</dbReference>
<dbReference type="OrthoDB" id="2386367at2759"/>
<dbReference type="PROSITE" id="PS00675">
    <property type="entry name" value="SIGMA54_INTERACT_1"/>
    <property type="match status" value="1"/>
</dbReference>
<dbReference type="InterPro" id="IPR025662">
    <property type="entry name" value="Sigma_54_int_dom_ATP-bd_1"/>
</dbReference>
<dbReference type="InterPro" id="IPR058519">
    <property type="entry name" value="DUF8206"/>
</dbReference>
<dbReference type="Gene3D" id="3.40.50.300">
    <property type="entry name" value="P-loop containing nucleotide triphosphate hydrolases"/>
    <property type="match status" value="1"/>
</dbReference>
<evidence type="ECO:0000313" key="3">
    <source>
        <dbReference type="Proteomes" id="UP000728032"/>
    </source>
</evidence>
<dbReference type="EMBL" id="CAJPVJ010002517">
    <property type="protein sequence ID" value="CAG2166394.1"/>
    <property type="molecule type" value="Genomic_DNA"/>
</dbReference>
<dbReference type="Proteomes" id="UP000728032">
    <property type="component" value="Unassembled WGS sequence"/>
</dbReference>
<reference evidence="2" key="1">
    <citation type="submission" date="2020-11" db="EMBL/GenBank/DDBJ databases">
        <authorList>
            <person name="Tran Van P."/>
        </authorList>
    </citation>
    <scope>NUCLEOTIDE SEQUENCE</scope>
</reference>
<organism evidence="2">
    <name type="scientific">Oppiella nova</name>
    <dbReference type="NCBI Taxonomy" id="334625"/>
    <lineage>
        <taxon>Eukaryota</taxon>
        <taxon>Metazoa</taxon>
        <taxon>Ecdysozoa</taxon>
        <taxon>Arthropoda</taxon>
        <taxon>Chelicerata</taxon>
        <taxon>Arachnida</taxon>
        <taxon>Acari</taxon>
        <taxon>Acariformes</taxon>
        <taxon>Sarcoptiformes</taxon>
        <taxon>Oribatida</taxon>
        <taxon>Brachypylina</taxon>
        <taxon>Oppioidea</taxon>
        <taxon>Oppiidae</taxon>
        <taxon>Oppiella</taxon>
    </lineage>
</organism>
<sequence length="588" mass="66398">MSFETIEEASREPICLIPPNEARVDVVFKYCLFELFSHLNKSAADNLLFLFTNSRATNYAPGESGPALNSLLKDISEKPPNVDIKYGKSTIYCFDSEAFRFAVAAAPPNRLSFSDDCKRDYENSWRRGVGECERLFKHIISLPPHKVRDTLSLNTAIQNINLLTKPLADIAKNIADNQNELEIHKSRMEVFKGDIEQLRKHLYIPTVDIETTPLDMPKTVCGDKECCTMREINGVTKTHYKSDCHSPCYLEYDDGNIMGNKGLLDCIAFNNYVDIGQPAYYDPAELSPDMKVTEGSLNAQGKILAVPSQRIISEMCFVCGHSYQSHLHINYETSIKKTKIRDNKKYRRINNAVEAAKVKQQHIWELEAKIVELAVETEIISKSMARFACFLKENALTPFNDAFGDYVRYLIKNEKTNASQTTGADKGESGNTAEKLEFLLDAYNRQRQVFKDVIDDNVSKRVSISIDEIDNSIGELCHLKWNEITLLLLGESGVGKSTFINALVNYMTYETMDEARDRPHCLIPVSFTVSDEETFELKSIKLCPHEDPNENTTDSTRSATQNPRCYKFTDGNIALNIIDTPGIADTEA</sequence>
<dbReference type="AlphaFoldDB" id="A0A7R9QJ54"/>
<name>A0A7R9QJ54_9ACAR</name>
<accession>A0A7R9QJ54</accession>
<dbReference type="PANTHER" id="PTHR32046:SF11">
    <property type="entry name" value="IMMUNE-ASSOCIATED NUCLEOTIDE-BINDING PROTEIN 10-LIKE"/>
    <property type="match status" value="1"/>
</dbReference>
<proteinExistence type="predicted"/>
<protein>
    <recommendedName>
        <fullName evidence="1">DUF8206 domain-containing protein</fullName>
    </recommendedName>
</protein>
<keyword evidence="3" id="KW-1185">Reference proteome</keyword>
<gene>
    <name evidence="2" type="ORF">ONB1V03_LOCUS5918</name>
</gene>
<evidence type="ECO:0000259" key="1">
    <source>
        <dbReference type="Pfam" id="PF26633"/>
    </source>
</evidence>
<dbReference type="CDD" id="cd00882">
    <property type="entry name" value="Ras_like_GTPase"/>
    <property type="match status" value="1"/>
</dbReference>
<dbReference type="SUPFAM" id="SSF52540">
    <property type="entry name" value="P-loop containing nucleoside triphosphate hydrolases"/>
    <property type="match status" value="1"/>
</dbReference>